<comment type="caution">
    <text evidence="1">The sequence shown here is derived from an EMBL/GenBank/DDBJ whole genome shotgun (WGS) entry which is preliminary data.</text>
</comment>
<dbReference type="Proteomes" id="UP000814140">
    <property type="component" value="Unassembled WGS sequence"/>
</dbReference>
<evidence type="ECO:0000313" key="1">
    <source>
        <dbReference type="EMBL" id="KAI0055509.1"/>
    </source>
</evidence>
<organism evidence="1 2">
    <name type="scientific">Artomyces pyxidatus</name>
    <dbReference type="NCBI Taxonomy" id="48021"/>
    <lineage>
        <taxon>Eukaryota</taxon>
        <taxon>Fungi</taxon>
        <taxon>Dikarya</taxon>
        <taxon>Basidiomycota</taxon>
        <taxon>Agaricomycotina</taxon>
        <taxon>Agaricomycetes</taxon>
        <taxon>Russulales</taxon>
        <taxon>Auriscalpiaceae</taxon>
        <taxon>Artomyces</taxon>
    </lineage>
</organism>
<gene>
    <name evidence="1" type="ORF">BV25DRAFT_1921748</name>
</gene>
<reference evidence="1" key="1">
    <citation type="submission" date="2021-03" db="EMBL/GenBank/DDBJ databases">
        <authorList>
            <consortium name="DOE Joint Genome Institute"/>
            <person name="Ahrendt S."/>
            <person name="Looney B.P."/>
            <person name="Miyauchi S."/>
            <person name="Morin E."/>
            <person name="Drula E."/>
            <person name="Courty P.E."/>
            <person name="Chicoki N."/>
            <person name="Fauchery L."/>
            <person name="Kohler A."/>
            <person name="Kuo A."/>
            <person name="Labutti K."/>
            <person name="Pangilinan J."/>
            <person name="Lipzen A."/>
            <person name="Riley R."/>
            <person name="Andreopoulos W."/>
            <person name="He G."/>
            <person name="Johnson J."/>
            <person name="Barry K.W."/>
            <person name="Grigoriev I.V."/>
            <person name="Nagy L."/>
            <person name="Hibbett D."/>
            <person name="Henrissat B."/>
            <person name="Matheny P.B."/>
            <person name="Labbe J."/>
            <person name="Martin F."/>
        </authorList>
    </citation>
    <scope>NUCLEOTIDE SEQUENCE</scope>
    <source>
        <strain evidence="1">HHB10654</strain>
    </source>
</reference>
<accession>A0ACB8SG32</accession>
<protein>
    <submittedName>
        <fullName evidence="1">Uncharacterized protein</fullName>
    </submittedName>
</protein>
<dbReference type="EMBL" id="MU277289">
    <property type="protein sequence ID" value="KAI0055509.1"/>
    <property type="molecule type" value="Genomic_DNA"/>
</dbReference>
<proteinExistence type="predicted"/>
<name>A0ACB8SG32_9AGAM</name>
<sequence>MSLGWPTRTDAGHATGVSDGVLGGEASLDLDLSGFITDHETGIHSAAVGTDNTDDSFESIGSIETDFSLSSSLDLSGNMTDDEGNVTSPSAADLMPHIITNAPVKISNLMDVNPANVLDQPTQLLERDELLVMLNKQIGELRNEVAVKDVLLAWKDVQLKRRTEALEAERKTIDTLRKLIQVLRETVISALNEF</sequence>
<evidence type="ECO:0000313" key="2">
    <source>
        <dbReference type="Proteomes" id="UP000814140"/>
    </source>
</evidence>
<keyword evidence="2" id="KW-1185">Reference proteome</keyword>
<reference evidence="1" key="2">
    <citation type="journal article" date="2022" name="New Phytol.">
        <title>Evolutionary transition to the ectomycorrhizal habit in the genomes of a hyperdiverse lineage of mushroom-forming fungi.</title>
        <authorList>
            <person name="Looney B."/>
            <person name="Miyauchi S."/>
            <person name="Morin E."/>
            <person name="Drula E."/>
            <person name="Courty P.E."/>
            <person name="Kohler A."/>
            <person name="Kuo A."/>
            <person name="LaButti K."/>
            <person name="Pangilinan J."/>
            <person name="Lipzen A."/>
            <person name="Riley R."/>
            <person name="Andreopoulos W."/>
            <person name="He G."/>
            <person name="Johnson J."/>
            <person name="Nolan M."/>
            <person name="Tritt A."/>
            <person name="Barry K.W."/>
            <person name="Grigoriev I.V."/>
            <person name="Nagy L.G."/>
            <person name="Hibbett D."/>
            <person name="Henrissat B."/>
            <person name="Matheny P.B."/>
            <person name="Labbe J."/>
            <person name="Martin F.M."/>
        </authorList>
    </citation>
    <scope>NUCLEOTIDE SEQUENCE</scope>
    <source>
        <strain evidence="1">HHB10654</strain>
    </source>
</reference>